<sequence length="99" mass="11801">MAYQFWQRVFKDKHRLEHLKRVMEFEEMEPATLLMPKLEEEWCAFHHLLQSLLHMSLKCIQIYSISCTVSGHTFCLHLMVDSDILDSDIACFYLIFDAC</sequence>
<dbReference type="AlphaFoldDB" id="A0A6A2ZXS8"/>
<accession>A0A6A2ZXS8</accession>
<proteinExistence type="predicted"/>
<name>A0A6A2ZXS8_HIBSY</name>
<evidence type="ECO:0000313" key="1">
    <source>
        <dbReference type="EMBL" id="KAE8695665.1"/>
    </source>
</evidence>
<keyword evidence="2" id="KW-1185">Reference proteome</keyword>
<comment type="caution">
    <text evidence="1">The sequence shown here is derived from an EMBL/GenBank/DDBJ whole genome shotgun (WGS) entry which is preliminary data.</text>
</comment>
<reference evidence="1" key="1">
    <citation type="submission" date="2019-09" db="EMBL/GenBank/DDBJ databases">
        <title>Draft genome information of white flower Hibiscus syriacus.</title>
        <authorList>
            <person name="Kim Y.-M."/>
        </authorList>
    </citation>
    <scope>NUCLEOTIDE SEQUENCE [LARGE SCALE GENOMIC DNA]</scope>
    <source>
        <strain evidence="1">YM2019G1</strain>
    </source>
</reference>
<evidence type="ECO:0000313" key="2">
    <source>
        <dbReference type="Proteomes" id="UP000436088"/>
    </source>
</evidence>
<dbReference type="Proteomes" id="UP000436088">
    <property type="component" value="Unassembled WGS sequence"/>
</dbReference>
<organism evidence="1 2">
    <name type="scientific">Hibiscus syriacus</name>
    <name type="common">Rose of Sharon</name>
    <dbReference type="NCBI Taxonomy" id="106335"/>
    <lineage>
        <taxon>Eukaryota</taxon>
        <taxon>Viridiplantae</taxon>
        <taxon>Streptophyta</taxon>
        <taxon>Embryophyta</taxon>
        <taxon>Tracheophyta</taxon>
        <taxon>Spermatophyta</taxon>
        <taxon>Magnoliopsida</taxon>
        <taxon>eudicotyledons</taxon>
        <taxon>Gunneridae</taxon>
        <taxon>Pentapetalae</taxon>
        <taxon>rosids</taxon>
        <taxon>malvids</taxon>
        <taxon>Malvales</taxon>
        <taxon>Malvaceae</taxon>
        <taxon>Malvoideae</taxon>
        <taxon>Hibiscus</taxon>
    </lineage>
</organism>
<protein>
    <submittedName>
        <fullName evidence="1">Uncharacterized protein</fullName>
    </submittedName>
</protein>
<dbReference type="EMBL" id="VEPZ02001077">
    <property type="protein sequence ID" value="KAE8695665.1"/>
    <property type="molecule type" value="Genomic_DNA"/>
</dbReference>
<gene>
    <name evidence="1" type="ORF">F3Y22_tig00110694pilonHSYRG00191</name>
</gene>